<dbReference type="EMBL" id="GECZ01016107">
    <property type="protein sequence ID" value="JAS53662.1"/>
    <property type="molecule type" value="Transcribed_RNA"/>
</dbReference>
<protein>
    <submittedName>
        <fullName evidence="1">Uncharacterized protein</fullName>
    </submittedName>
</protein>
<sequence>VAPTVLSIEAKGEVRETLRLYAHCSHNSSVIVFGVNLSDALEQLLVETSNTSAAATAQLFQLTAPDLLSQKVILNGVPLRLPSDSPPALQSVTVDIFQPIELAGHSIFFLHLDNLQPYPCQINDS</sequence>
<evidence type="ECO:0000313" key="1">
    <source>
        <dbReference type="EMBL" id="JAS53662.1"/>
    </source>
</evidence>
<organism evidence="1">
    <name type="scientific">Cuerna arida</name>
    <dbReference type="NCBI Taxonomy" id="1464854"/>
    <lineage>
        <taxon>Eukaryota</taxon>
        <taxon>Metazoa</taxon>
        <taxon>Ecdysozoa</taxon>
        <taxon>Arthropoda</taxon>
        <taxon>Hexapoda</taxon>
        <taxon>Insecta</taxon>
        <taxon>Pterygota</taxon>
        <taxon>Neoptera</taxon>
        <taxon>Paraneoptera</taxon>
        <taxon>Hemiptera</taxon>
        <taxon>Auchenorrhyncha</taxon>
        <taxon>Membracoidea</taxon>
        <taxon>Cicadellidae</taxon>
        <taxon>Cicadellinae</taxon>
        <taxon>Proconiini</taxon>
        <taxon>Cuerna</taxon>
    </lineage>
</organism>
<proteinExistence type="predicted"/>
<dbReference type="GO" id="GO:0004566">
    <property type="term" value="F:beta-glucuronidase activity"/>
    <property type="evidence" value="ECO:0007669"/>
    <property type="project" value="TreeGrafter"/>
</dbReference>
<dbReference type="PANTHER" id="PTHR14363:SF17">
    <property type="entry name" value="HEPARANASE-LIKE PROTEIN 3"/>
    <property type="match status" value="1"/>
</dbReference>
<feature type="non-terminal residue" evidence="1">
    <location>
        <position position="1"/>
    </location>
</feature>
<reference evidence="1" key="1">
    <citation type="submission" date="2015-11" db="EMBL/GenBank/DDBJ databases">
        <title>De novo transcriptome assembly of four potential Pierce s Disease insect vectors from Arizona vineyards.</title>
        <authorList>
            <person name="Tassone E.E."/>
        </authorList>
    </citation>
    <scope>NUCLEOTIDE SEQUENCE</scope>
</reference>
<name>A0A1B6FTX1_9HEMI</name>
<accession>A0A1B6FTX1</accession>
<dbReference type="PANTHER" id="PTHR14363">
    <property type="entry name" value="HEPARANASE-RELATED"/>
    <property type="match status" value="1"/>
</dbReference>
<gene>
    <name evidence="1" type="ORF">g.9027</name>
</gene>
<dbReference type="AlphaFoldDB" id="A0A1B6FTX1"/>